<comment type="caution">
    <text evidence="11">The sequence shown here is derived from an EMBL/GenBank/DDBJ whole genome shotgun (WGS) entry which is preliminary data.</text>
</comment>
<evidence type="ECO:0000256" key="9">
    <source>
        <dbReference type="ARBA" id="ARBA00026071"/>
    </source>
</evidence>
<feature type="non-terminal residue" evidence="11">
    <location>
        <position position="184"/>
    </location>
</feature>
<dbReference type="PANTHER" id="PTHR32194:SF0">
    <property type="entry name" value="ATP-DEPENDENT PROTEASE SUBUNIT HSLV"/>
    <property type="match status" value="1"/>
</dbReference>
<dbReference type="InterPro" id="IPR001353">
    <property type="entry name" value="Proteasome_sua/b"/>
</dbReference>
<comment type="subcellular location">
    <subcellularLocation>
        <location evidence="2">Nucleus</location>
    </subcellularLocation>
</comment>
<dbReference type="GO" id="GO:0005737">
    <property type="term" value="C:cytoplasm"/>
    <property type="evidence" value="ECO:0007669"/>
    <property type="project" value="TreeGrafter"/>
</dbReference>
<keyword evidence="12" id="KW-1185">Reference proteome</keyword>
<evidence type="ECO:0000256" key="10">
    <source>
        <dbReference type="PIRSR" id="PIRSR600243-1"/>
    </source>
</evidence>
<evidence type="ECO:0000256" key="6">
    <source>
        <dbReference type="ARBA" id="ARBA00022698"/>
    </source>
</evidence>
<keyword evidence="5" id="KW-0645">Protease</keyword>
<gene>
    <name evidence="11" type="ORF">KR093_007927</name>
</gene>
<evidence type="ECO:0000256" key="4">
    <source>
        <dbReference type="ARBA" id="ARBA00022490"/>
    </source>
</evidence>
<comment type="catalytic activity">
    <reaction evidence="1">
        <text>Cleavage of peptide bonds with very broad specificity.</text>
        <dbReference type="EC" id="3.4.25.1"/>
    </reaction>
</comment>
<evidence type="ECO:0000313" key="11">
    <source>
        <dbReference type="EMBL" id="KAH8385479.1"/>
    </source>
</evidence>
<keyword evidence="7" id="KW-0378">Hydrolase</keyword>
<dbReference type="GO" id="GO:0051603">
    <property type="term" value="P:proteolysis involved in protein catabolic process"/>
    <property type="evidence" value="ECO:0007669"/>
    <property type="project" value="InterPro"/>
</dbReference>
<dbReference type="GO" id="GO:0005634">
    <property type="term" value="C:nucleus"/>
    <property type="evidence" value="ECO:0007669"/>
    <property type="project" value="UniProtKB-SubCell"/>
</dbReference>
<accession>A0AAD4KBF4</accession>
<evidence type="ECO:0000313" key="12">
    <source>
        <dbReference type="Proteomes" id="UP001200034"/>
    </source>
</evidence>
<protein>
    <recommendedName>
        <fullName evidence="3">proteasome endopeptidase complex</fullName>
        <ecNumber evidence="3">3.4.25.1</ecNumber>
    </recommendedName>
</protein>
<feature type="non-terminal residue" evidence="11">
    <location>
        <position position="1"/>
    </location>
</feature>
<dbReference type="InterPro" id="IPR000243">
    <property type="entry name" value="Pept_T1A_subB"/>
</dbReference>
<comment type="subunit">
    <text evidence="9">The 26S proteasome consists of a 20S proteasome core and two 19S regulatory subunits. The 20S proteasome core is composed of 28 subunits that are arranged in four stacked rings, resulting in a barrel-shaped structure. The two end rings are each formed by seven alpha subunits, and the two central rings are each formed by seven beta subunits. The catalytic chamber with the active sites is on the inside of the barrel.</text>
</comment>
<dbReference type="GO" id="GO:0019774">
    <property type="term" value="C:proteasome core complex, beta-subunit complex"/>
    <property type="evidence" value="ECO:0007669"/>
    <property type="project" value="UniProtKB-ARBA"/>
</dbReference>
<keyword evidence="8" id="KW-0647">Proteasome</keyword>
<evidence type="ECO:0000256" key="8">
    <source>
        <dbReference type="ARBA" id="ARBA00022942"/>
    </source>
</evidence>
<evidence type="ECO:0000256" key="3">
    <source>
        <dbReference type="ARBA" id="ARBA00012039"/>
    </source>
</evidence>
<dbReference type="PANTHER" id="PTHR32194">
    <property type="entry name" value="METALLOPROTEASE TLDD"/>
    <property type="match status" value="1"/>
</dbReference>
<dbReference type="InterPro" id="IPR023333">
    <property type="entry name" value="Proteasome_suB-type"/>
</dbReference>
<dbReference type="Proteomes" id="UP001200034">
    <property type="component" value="Unassembled WGS sequence"/>
</dbReference>
<sequence>TTIMAVEYDGGVALAADSRTTSQSFVVNRVADKLTKVTDKIYCCCSGSVSQGQQLSQMMSNKFYSLSITMGDSLLVQMAASAFRQRVYLDRSFNQTSVIVAGWDKFCGGQVYVITASGLMVRLRAAASGSGASVIRSYLLAKHRNNIKLNNAIDLLKNAIEIAISQDPHSGGVVRIGVINKNGL</sequence>
<evidence type="ECO:0000256" key="2">
    <source>
        <dbReference type="ARBA" id="ARBA00004123"/>
    </source>
</evidence>
<reference evidence="11" key="1">
    <citation type="journal article" date="2021" name="Mol. Ecol. Resour.">
        <title>Phylogenomic analyses of the genus Drosophila reveals genomic signals of climate adaptation.</title>
        <authorList>
            <person name="Li F."/>
            <person name="Rane R.V."/>
            <person name="Luria V."/>
            <person name="Xiong Z."/>
            <person name="Chen J."/>
            <person name="Li Z."/>
            <person name="Catullo R.A."/>
            <person name="Griffin P.C."/>
            <person name="Schiffer M."/>
            <person name="Pearce S."/>
            <person name="Lee S.F."/>
            <person name="McElroy K."/>
            <person name="Stocker A."/>
            <person name="Shirriffs J."/>
            <person name="Cockerell F."/>
            <person name="Coppin C."/>
            <person name="Sgro C.M."/>
            <person name="Karger A."/>
            <person name="Cain J.W."/>
            <person name="Weber J.A."/>
            <person name="Santpere G."/>
            <person name="Kirschner M.W."/>
            <person name="Hoffmann A.A."/>
            <person name="Oakeshott J.G."/>
            <person name="Zhang G."/>
        </authorList>
    </citation>
    <scope>NUCLEOTIDE SEQUENCE</scope>
    <source>
        <strain evidence="11">BGI-SZ-2011g</strain>
    </source>
</reference>
<evidence type="ECO:0000256" key="1">
    <source>
        <dbReference type="ARBA" id="ARBA00001198"/>
    </source>
</evidence>
<dbReference type="Gene3D" id="3.60.20.10">
    <property type="entry name" value="Glutamine Phosphoribosylpyrophosphate, subunit 1, domain 1"/>
    <property type="match status" value="1"/>
</dbReference>
<dbReference type="PRINTS" id="PR00141">
    <property type="entry name" value="PROTEASOME"/>
</dbReference>
<evidence type="ECO:0000256" key="5">
    <source>
        <dbReference type="ARBA" id="ARBA00022670"/>
    </source>
</evidence>
<dbReference type="SUPFAM" id="SSF56235">
    <property type="entry name" value="N-terminal nucleophile aminohydrolases (Ntn hydrolases)"/>
    <property type="match status" value="1"/>
</dbReference>
<dbReference type="InterPro" id="IPR029055">
    <property type="entry name" value="Ntn_hydrolases_N"/>
</dbReference>
<dbReference type="Pfam" id="PF00227">
    <property type="entry name" value="Proteasome"/>
    <property type="match status" value="1"/>
</dbReference>
<feature type="active site" description="Nucleophile" evidence="10">
    <location>
        <position position="1"/>
    </location>
</feature>
<dbReference type="EC" id="3.4.25.1" evidence="3"/>
<name>A0AAD4KBF4_9MUSC</name>
<evidence type="ECO:0000256" key="7">
    <source>
        <dbReference type="ARBA" id="ARBA00022801"/>
    </source>
</evidence>
<proteinExistence type="predicted"/>
<dbReference type="EMBL" id="JAJJHW010000454">
    <property type="protein sequence ID" value="KAH8385479.1"/>
    <property type="molecule type" value="Genomic_DNA"/>
</dbReference>
<keyword evidence="6" id="KW-0888">Threonine protease</keyword>
<dbReference type="GO" id="GO:0004298">
    <property type="term" value="F:threonine-type endopeptidase activity"/>
    <property type="evidence" value="ECO:0007669"/>
    <property type="project" value="UniProtKB-KW"/>
</dbReference>
<keyword evidence="4" id="KW-0963">Cytoplasm</keyword>
<organism evidence="11 12">
    <name type="scientific">Drosophila rubida</name>
    <dbReference type="NCBI Taxonomy" id="30044"/>
    <lineage>
        <taxon>Eukaryota</taxon>
        <taxon>Metazoa</taxon>
        <taxon>Ecdysozoa</taxon>
        <taxon>Arthropoda</taxon>
        <taxon>Hexapoda</taxon>
        <taxon>Insecta</taxon>
        <taxon>Pterygota</taxon>
        <taxon>Neoptera</taxon>
        <taxon>Endopterygota</taxon>
        <taxon>Diptera</taxon>
        <taxon>Brachycera</taxon>
        <taxon>Muscomorpha</taxon>
        <taxon>Ephydroidea</taxon>
        <taxon>Drosophilidae</taxon>
        <taxon>Drosophila</taxon>
    </lineage>
</organism>
<dbReference type="AlphaFoldDB" id="A0AAD4KBF4"/>